<evidence type="ECO:0000256" key="1">
    <source>
        <dbReference type="SAM" id="MobiDB-lite"/>
    </source>
</evidence>
<accession>A0AA42H3R7</accession>
<evidence type="ECO:0000259" key="2">
    <source>
        <dbReference type="Pfam" id="PF13550"/>
    </source>
</evidence>
<name>A0AA42H3R7_STUST</name>
<dbReference type="EMBL" id="JAODZE010000001">
    <property type="protein sequence ID" value="MDH0145133.1"/>
    <property type="molecule type" value="Genomic_DNA"/>
</dbReference>
<dbReference type="RefSeq" id="WP_279647910.1">
    <property type="nucleotide sequence ID" value="NZ_JAODZE010000001.1"/>
</dbReference>
<feature type="region of interest" description="Disordered" evidence="1">
    <location>
        <begin position="659"/>
        <end position="679"/>
    </location>
</feature>
<dbReference type="Pfam" id="PF13550">
    <property type="entry name" value="Phage-tail_3"/>
    <property type="match status" value="1"/>
</dbReference>
<dbReference type="AlphaFoldDB" id="A0AA42H3R7"/>
<comment type="caution">
    <text evidence="3">The sequence shown here is derived from an EMBL/GenBank/DDBJ whole genome shotgun (WGS) entry which is preliminary data.</text>
</comment>
<gene>
    <name evidence="3" type="ORF">N7335_01870</name>
</gene>
<sequence length="801" mass="86742">MTWIMAGLFLISLIMMARMQPKIEGQKAAGIEDFQFPSAAERPIQVVFGTRKVSGPNVLWYGDLQARPIYEKIKTLFSTKKTVVGHRYYMGMQLGVCHGEDAELKAVYFADDLAWSGSVGGMYGESFEINKPDLFGGPEGGGGASGKVTFYSGNRYQNACDYLISKLGASLVSPLRGLAYAVFEGFYIGNSASPAAISFVVSRMPKGPKSNLVTSIGDDANPSYIIYELLTDRKFGAAIPKSLIDGQSFIDAAHVLQTESFGLSLVIDSASSAGQVISELQKVIQASLVDDPKTGKIMLKLVRSDYDPADLFEINESNIRAVSDYTSGSLDTAINEVRVKFLAREFDYKERTAIAQNNGVRVHKGDVETKTISMPQISSPSIAAKVAQRELVASSSPMKTCTVECTRALSNVLVGDVLKMSWKILGIEQQIMRVTSVDLGRPGDGAIRMTLAQDVFGVFNSVYANTESSWEKPSFKPVSVSDYLVIDAPAILAEGMTSANLVLAKRTASAMDYKLIVKRAVDESYIDAGIHQFTAVFALSESLAAGNYSKQTLTISGDSSDLEPFTSDEAYQGMGLYLIDSAAGKEWICCSGIKVIDSSTVSLQNVKRGLFDSTPVAHAAGSRIWAVGDGHGVARVSFAPGSAADMKLLVKTLTRRQTESESPVLTAPHTGHNQKPWRPGFVKVNGQDGGSISGEATITWKTRDGSGTKIVHYDDSVSQSTDAVYNISVKTPEKYLHTEEDIDAETWTFSNEKETTGRWETNEQNQLVFIPGDYAPELTFEIVAKKGSAVSEMISITVTRS</sequence>
<evidence type="ECO:0000313" key="3">
    <source>
        <dbReference type="EMBL" id="MDH0145133.1"/>
    </source>
</evidence>
<reference evidence="3" key="1">
    <citation type="submission" date="2022-09" db="EMBL/GenBank/DDBJ databases">
        <title>Intensive care unit water sources are persistently colonized with multi-drug resistant bacteria and are the site of extensive horizontal gene transfer of antibiotic resistance genes.</title>
        <authorList>
            <person name="Diorio-Toth L."/>
        </authorList>
    </citation>
    <scope>NUCLEOTIDE SEQUENCE</scope>
    <source>
        <strain evidence="3">GD04147</strain>
    </source>
</reference>
<organism evidence="3 4">
    <name type="scientific">Stutzerimonas stutzeri</name>
    <name type="common">Pseudomonas stutzeri</name>
    <dbReference type="NCBI Taxonomy" id="316"/>
    <lineage>
        <taxon>Bacteria</taxon>
        <taxon>Pseudomonadati</taxon>
        <taxon>Pseudomonadota</taxon>
        <taxon>Gammaproteobacteria</taxon>
        <taxon>Pseudomonadales</taxon>
        <taxon>Pseudomonadaceae</taxon>
        <taxon>Stutzerimonas</taxon>
    </lineage>
</organism>
<feature type="domain" description="Tip attachment protein J" evidence="2">
    <location>
        <begin position="269"/>
        <end position="437"/>
    </location>
</feature>
<dbReference type="InterPro" id="IPR032876">
    <property type="entry name" value="J_dom"/>
</dbReference>
<protein>
    <submittedName>
        <fullName evidence="3">Phage tail protein</fullName>
    </submittedName>
</protein>
<proteinExistence type="predicted"/>
<evidence type="ECO:0000313" key="4">
    <source>
        <dbReference type="Proteomes" id="UP001158076"/>
    </source>
</evidence>
<dbReference type="Proteomes" id="UP001158076">
    <property type="component" value="Unassembled WGS sequence"/>
</dbReference>